<protein>
    <submittedName>
        <fullName evidence="1">Uncharacterized protein</fullName>
    </submittedName>
</protein>
<dbReference type="RefSeq" id="XP_040788328.1">
    <property type="nucleotide sequence ID" value="XM_040926580.1"/>
</dbReference>
<dbReference type="GeneID" id="63843831"/>
<reference evidence="1" key="1">
    <citation type="submission" date="2020-01" db="EMBL/GenBank/DDBJ databases">
        <authorList>
            <consortium name="DOE Joint Genome Institute"/>
            <person name="Haridas S."/>
            <person name="Albert R."/>
            <person name="Binder M."/>
            <person name="Bloem J."/>
            <person name="Labutti K."/>
            <person name="Salamov A."/>
            <person name="Andreopoulos B."/>
            <person name="Baker S.E."/>
            <person name="Barry K."/>
            <person name="Bills G."/>
            <person name="Bluhm B.H."/>
            <person name="Cannon C."/>
            <person name="Castanera R."/>
            <person name="Culley D.E."/>
            <person name="Daum C."/>
            <person name="Ezra D."/>
            <person name="Gonzalez J.B."/>
            <person name="Henrissat B."/>
            <person name="Kuo A."/>
            <person name="Liang C."/>
            <person name="Lipzen A."/>
            <person name="Lutzoni F."/>
            <person name="Magnuson J."/>
            <person name="Mondo S."/>
            <person name="Nolan M."/>
            <person name="Ohm R."/>
            <person name="Pangilinan J."/>
            <person name="Park H.-J."/>
            <person name="Ramirez L."/>
            <person name="Alfaro M."/>
            <person name="Sun H."/>
            <person name="Tritt A."/>
            <person name="Yoshinaga Y."/>
            <person name="Zwiers L.-H."/>
            <person name="Turgeon B.G."/>
            <person name="Goodwin S.B."/>
            <person name="Spatafora J.W."/>
            <person name="Crous P.W."/>
            <person name="Grigoriev I.V."/>
        </authorList>
    </citation>
    <scope>NUCLEOTIDE SEQUENCE</scope>
    <source>
        <strain evidence="1">CBS 394.84</strain>
    </source>
</reference>
<dbReference type="EMBL" id="ML976616">
    <property type="protein sequence ID" value="KAF1845765.1"/>
    <property type="molecule type" value="Genomic_DNA"/>
</dbReference>
<dbReference type="AlphaFoldDB" id="A0A9P4L887"/>
<sequence length="85" mass="9467">MTKVPLIPPFTLYKPPPLAFVASVPFARPPGHIAVHTYHVATVPRWVSRYSAAQVLCWPIRTAFGKHARLAPTRFAEEKDPPTPP</sequence>
<name>A0A9P4L887_9PLEO</name>
<organism evidence="1 2">
    <name type="scientific">Cucurbitaria berberidis CBS 394.84</name>
    <dbReference type="NCBI Taxonomy" id="1168544"/>
    <lineage>
        <taxon>Eukaryota</taxon>
        <taxon>Fungi</taxon>
        <taxon>Dikarya</taxon>
        <taxon>Ascomycota</taxon>
        <taxon>Pezizomycotina</taxon>
        <taxon>Dothideomycetes</taxon>
        <taxon>Pleosporomycetidae</taxon>
        <taxon>Pleosporales</taxon>
        <taxon>Pleosporineae</taxon>
        <taxon>Cucurbitariaceae</taxon>
        <taxon>Cucurbitaria</taxon>
    </lineage>
</organism>
<comment type="caution">
    <text evidence="1">The sequence shown here is derived from an EMBL/GenBank/DDBJ whole genome shotgun (WGS) entry which is preliminary data.</text>
</comment>
<proteinExistence type="predicted"/>
<evidence type="ECO:0000313" key="1">
    <source>
        <dbReference type="EMBL" id="KAF1845765.1"/>
    </source>
</evidence>
<accession>A0A9P4L887</accession>
<evidence type="ECO:0000313" key="2">
    <source>
        <dbReference type="Proteomes" id="UP000800039"/>
    </source>
</evidence>
<dbReference type="Proteomes" id="UP000800039">
    <property type="component" value="Unassembled WGS sequence"/>
</dbReference>
<gene>
    <name evidence="1" type="ORF">K460DRAFT_114872</name>
</gene>
<keyword evidence="2" id="KW-1185">Reference proteome</keyword>